<keyword evidence="1 3" id="KW-0378">Hydrolase</keyword>
<organism evidence="3 4">
    <name type="scientific">Pseudomonas straminea</name>
    <dbReference type="NCBI Taxonomy" id="47882"/>
    <lineage>
        <taxon>Bacteria</taxon>
        <taxon>Pseudomonadati</taxon>
        <taxon>Pseudomonadota</taxon>
        <taxon>Gammaproteobacteria</taxon>
        <taxon>Pseudomonadales</taxon>
        <taxon>Pseudomonadaceae</taxon>
        <taxon>Phytopseudomonas</taxon>
    </lineage>
</organism>
<dbReference type="EMBL" id="FOMO01000004">
    <property type="protein sequence ID" value="SFD82638.1"/>
    <property type="molecule type" value="Genomic_DNA"/>
</dbReference>
<keyword evidence="4" id="KW-1185">Reference proteome</keyword>
<dbReference type="PROSITE" id="PS50263">
    <property type="entry name" value="CN_HYDROLASE"/>
    <property type="match status" value="1"/>
</dbReference>
<evidence type="ECO:0000259" key="2">
    <source>
        <dbReference type="PROSITE" id="PS50263"/>
    </source>
</evidence>
<dbReference type="InterPro" id="IPR036526">
    <property type="entry name" value="C-N_Hydrolase_sf"/>
</dbReference>
<dbReference type="InterPro" id="IPR003010">
    <property type="entry name" value="C-N_Hydrolase"/>
</dbReference>
<accession>A0A1I1VKS0</accession>
<feature type="domain" description="CN hydrolase" evidence="2">
    <location>
        <begin position="2"/>
        <end position="186"/>
    </location>
</feature>
<evidence type="ECO:0000313" key="4">
    <source>
        <dbReference type="Proteomes" id="UP000243950"/>
    </source>
</evidence>
<name>A0A1I1VKS0_PSEOC</name>
<evidence type="ECO:0000256" key="1">
    <source>
        <dbReference type="ARBA" id="ARBA00022801"/>
    </source>
</evidence>
<gene>
    <name evidence="3" type="ORF">SAMN05216372_104372</name>
</gene>
<dbReference type="GO" id="GO:0033388">
    <property type="term" value="P:putrescine biosynthetic process from arginine"/>
    <property type="evidence" value="ECO:0007669"/>
    <property type="project" value="TreeGrafter"/>
</dbReference>
<sequence length="186" mass="19500">MASVMVAAQCVVRAGDLEANLAMHIRFMQHAAEQGARLLVFPELSLTGYEPTLACGLAQGPDSGLFDPLRSMAREAEMTTVVGVPLRVPGLDKPQIAACVLKGDGSLGVYTKQHLHAGEEVFFCPGAGGELLCIDDRAVALSVCADFSRAEHPAQAAERGAQIYASSVLIGEGGYTHDSALLQGYA</sequence>
<protein>
    <submittedName>
        <fullName evidence="3">Carbon-nitrogen hydrolase</fullName>
    </submittedName>
</protein>
<dbReference type="Proteomes" id="UP000243950">
    <property type="component" value="Unassembled WGS sequence"/>
</dbReference>
<dbReference type="PANTHER" id="PTHR43674">
    <property type="entry name" value="NITRILASE C965.09-RELATED"/>
    <property type="match status" value="1"/>
</dbReference>
<dbReference type="CDD" id="cd07197">
    <property type="entry name" value="nitrilase"/>
    <property type="match status" value="1"/>
</dbReference>
<dbReference type="GO" id="GO:0050126">
    <property type="term" value="F:N-carbamoylputrescine amidase activity"/>
    <property type="evidence" value="ECO:0007669"/>
    <property type="project" value="TreeGrafter"/>
</dbReference>
<evidence type="ECO:0000313" key="3">
    <source>
        <dbReference type="EMBL" id="SFD82638.1"/>
    </source>
</evidence>
<dbReference type="AlphaFoldDB" id="A0A1I1VKS0"/>
<proteinExistence type="predicted"/>
<dbReference type="Pfam" id="PF00795">
    <property type="entry name" value="CN_hydrolase"/>
    <property type="match status" value="1"/>
</dbReference>
<dbReference type="Gene3D" id="3.60.110.10">
    <property type="entry name" value="Carbon-nitrogen hydrolase"/>
    <property type="match status" value="1"/>
</dbReference>
<dbReference type="InterPro" id="IPR050345">
    <property type="entry name" value="Aliph_Amidase/BUP"/>
</dbReference>
<dbReference type="SUPFAM" id="SSF56317">
    <property type="entry name" value="Carbon-nitrogen hydrolase"/>
    <property type="match status" value="1"/>
</dbReference>
<reference evidence="4" key="1">
    <citation type="submission" date="2016-10" db="EMBL/GenBank/DDBJ databases">
        <authorList>
            <person name="Varghese N."/>
            <person name="Submissions S."/>
        </authorList>
    </citation>
    <scope>NUCLEOTIDE SEQUENCE [LARGE SCALE GENOMIC DNA]</scope>
    <source>
        <strain evidence="4">JCM 2783</strain>
    </source>
</reference>
<dbReference type="PANTHER" id="PTHR43674:SF2">
    <property type="entry name" value="BETA-UREIDOPROPIONASE"/>
    <property type="match status" value="1"/>
</dbReference>